<feature type="compositionally biased region" description="Low complexity" evidence="1">
    <location>
        <begin position="64"/>
        <end position="78"/>
    </location>
</feature>
<keyword evidence="3" id="KW-1185">Reference proteome</keyword>
<feature type="non-terminal residue" evidence="2">
    <location>
        <position position="93"/>
    </location>
</feature>
<accession>A0ABD0NHN2</accession>
<sequence>GSVQKGRVQVRGGVRRPHSLPAEVRGTRGSGFIHLSSRHFLRRVNRTGILAHSRLGAASRPDRGSGSSSIISASLDPSTLSSWTHEETSVHAR</sequence>
<name>A0ABD0NHN2_CIRMR</name>
<dbReference type="EMBL" id="JAMKFB020000022">
    <property type="protein sequence ID" value="KAL0160890.1"/>
    <property type="molecule type" value="Genomic_DNA"/>
</dbReference>
<proteinExistence type="predicted"/>
<feature type="compositionally biased region" description="Low complexity" evidence="1">
    <location>
        <begin position="1"/>
        <end position="12"/>
    </location>
</feature>
<evidence type="ECO:0000313" key="3">
    <source>
        <dbReference type="Proteomes" id="UP001529510"/>
    </source>
</evidence>
<feature type="region of interest" description="Disordered" evidence="1">
    <location>
        <begin position="52"/>
        <end position="93"/>
    </location>
</feature>
<protein>
    <submittedName>
        <fullName evidence="2">Uncharacterized protein</fullName>
    </submittedName>
</protein>
<organism evidence="2 3">
    <name type="scientific">Cirrhinus mrigala</name>
    <name type="common">Mrigala</name>
    <dbReference type="NCBI Taxonomy" id="683832"/>
    <lineage>
        <taxon>Eukaryota</taxon>
        <taxon>Metazoa</taxon>
        <taxon>Chordata</taxon>
        <taxon>Craniata</taxon>
        <taxon>Vertebrata</taxon>
        <taxon>Euteleostomi</taxon>
        <taxon>Actinopterygii</taxon>
        <taxon>Neopterygii</taxon>
        <taxon>Teleostei</taxon>
        <taxon>Ostariophysi</taxon>
        <taxon>Cypriniformes</taxon>
        <taxon>Cyprinidae</taxon>
        <taxon>Labeoninae</taxon>
        <taxon>Labeonini</taxon>
        <taxon>Cirrhinus</taxon>
    </lineage>
</organism>
<feature type="compositionally biased region" description="Basic and acidic residues" evidence="1">
    <location>
        <begin position="84"/>
        <end position="93"/>
    </location>
</feature>
<gene>
    <name evidence="2" type="ORF">M9458_044615</name>
</gene>
<comment type="caution">
    <text evidence="2">The sequence shown here is derived from an EMBL/GenBank/DDBJ whole genome shotgun (WGS) entry which is preliminary data.</text>
</comment>
<dbReference type="AlphaFoldDB" id="A0ABD0NHN2"/>
<feature type="non-terminal residue" evidence="2">
    <location>
        <position position="1"/>
    </location>
</feature>
<feature type="region of interest" description="Disordered" evidence="1">
    <location>
        <begin position="1"/>
        <end position="26"/>
    </location>
</feature>
<evidence type="ECO:0000313" key="2">
    <source>
        <dbReference type="EMBL" id="KAL0160890.1"/>
    </source>
</evidence>
<dbReference type="Proteomes" id="UP001529510">
    <property type="component" value="Unassembled WGS sequence"/>
</dbReference>
<reference evidence="2 3" key="1">
    <citation type="submission" date="2024-05" db="EMBL/GenBank/DDBJ databases">
        <title>Genome sequencing and assembly of Indian major carp, Cirrhinus mrigala (Hamilton, 1822).</title>
        <authorList>
            <person name="Mohindra V."/>
            <person name="Chowdhury L.M."/>
            <person name="Lal K."/>
            <person name="Jena J.K."/>
        </authorList>
    </citation>
    <scope>NUCLEOTIDE SEQUENCE [LARGE SCALE GENOMIC DNA]</scope>
    <source>
        <strain evidence="2">CM1030</strain>
        <tissue evidence="2">Blood</tissue>
    </source>
</reference>
<evidence type="ECO:0000256" key="1">
    <source>
        <dbReference type="SAM" id="MobiDB-lite"/>
    </source>
</evidence>